<comment type="caution">
    <text evidence="1">The sequence shown here is derived from an EMBL/GenBank/DDBJ whole genome shotgun (WGS) entry which is preliminary data.</text>
</comment>
<name>A0ABM8KFD0_9FLAO</name>
<accession>A0ABM8KFD0</accession>
<proteinExistence type="predicted"/>
<sequence length="38" mass="4632">MQYDEGRKIKIDLGGFVDMQNNQQILQKNEKKFYKINR</sequence>
<reference evidence="1 2" key="1">
    <citation type="submission" date="2020-02" db="EMBL/GenBank/DDBJ databases">
        <authorList>
            <person name="Criscuolo A."/>
        </authorList>
    </citation>
    <scope>NUCLEOTIDE SEQUENCE [LARGE SCALE GENOMIC DNA]</scope>
    <source>
        <strain evidence="1">CECT7796</strain>
    </source>
</reference>
<keyword evidence="2" id="KW-1185">Reference proteome</keyword>
<evidence type="ECO:0000313" key="2">
    <source>
        <dbReference type="Proteomes" id="UP000474567"/>
    </source>
</evidence>
<gene>
    <name evidence="1" type="ORF">FLACOL7796_00954</name>
</gene>
<dbReference type="EMBL" id="CADCST010000064">
    <property type="protein sequence ID" value="CAA9196004.1"/>
    <property type="molecule type" value="Genomic_DNA"/>
</dbReference>
<dbReference type="Proteomes" id="UP000474567">
    <property type="component" value="Unassembled WGS sequence"/>
</dbReference>
<protein>
    <submittedName>
        <fullName evidence="1">Uncharacterized protein</fullName>
    </submittedName>
</protein>
<evidence type="ECO:0000313" key="1">
    <source>
        <dbReference type="EMBL" id="CAA9196004.1"/>
    </source>
</evidence>
<organism evidence="1 2">
    <name type="scientific">Flavobacterium collinsii</name>
    <dbReference type="NCBI Taxonomy" id="1114861"/>
    <lineage>
        <taxon>Bacteria</taxon>
        <taxon>Pseudomonadati</taxon>
        <taxon>Bacteroidota</taxon>
        <taxon>Flavobacteriia</taxon>
        <taxon>Flavobacteriales</taxon>
        <taxon>Flavobacteriaceae</taxon>
        <taxon>Flavobacterium</taxon>
    </lineage>
</organism>